<feature type="domain" description="UvrB interaction" evidence="3">
    <location>
        <begin position="1"/>
        <end position="73"/>
    </location>
</feature>
<proteinExistence type="predicted"/>
<dbReference type="InterPro" id="IPR027417">
    <property type="entry name" value="P-loop_NTPase"/>
</dbReference>
<dbReference type="InterPro" id="IPR041471">
    <property type="entry name" value="UvrB_inter"/>
</dbReference>
<evidence type="ECO:0000256" key="2">
    <source>
        <dbReference type="ARBA" id="ARBA00022840"/>
    </source>
</evidence>
<protein>
    <recommendedName>
        <fullName evidence="3">UvrB interaction domain-containing protein</fullName>
    </recommendedName>
</protein>
<dbReference type="InterPro" id="IPR004807">
    <property type="entry name" value="UvrB"/>
</dbReference>
<dbReference type="Gene3D" id="3.30.2060.10">
    <property type="entry name" value="Penicillin-binding protein 1b domain"/>
    <property type="match status" value="1"/>
</dbReference>
<comment type="caution">
    <text evidence="4">The sequence shown here is derived from an EMBL/GenBank/DDBJ whole genome shotgun (WGS) entry which is preliminary data.</text>
</comment>
<dbReference type="GO" id="GO:0006289">
    <property type="term" value="P:nucleotide-excision repair"/>
    <property type="evidence" value="ECO:0007669"/>
    <property type="project" value="InterPro"/>
</dbReference>
<keyword evidence="2" id="KW-0067">ATP-binding</keyword>
<dbReference type="EMBL" id="BART01016622">
    <property type="protein sequence ID" value="GAG84070.1"/>
    <property type="molecule type" value="Genomic_DNA"/>
</dbReference>
<evidence type="ECO:0000313" key="4">
    <source>
        <dbReference type="EMBL" id="GAG84070.1"/>
    </source>
</evidence>
<name>X1AMY2_9ZZZZ</name>
<dbReference type="GO" id="GO:0016887">
    <property type="term" value="F:ATP hydrolysis activity"/>
    <property type="evidence" value="ECO:0007669"/>
    <property type="project" value="InterPro"/>
</dbReference>
<dbReference type="Gene3D" id="6.10.140.240">
    <property type="match status" value="1"/>
</dbReference>
<organism evidence="4">
    <name type="scientific">marine sediment metagenome</name>
    <dbReference type="NCBI Taxonomy" id="412755"/>
    <lineage>
        <taxon>unclassified sequences</taxon>
        <taxon>metagenomes</taxon>
        <taxon>ecological metagenomes</taxon>
    </lineage>
</organism>
<accession>X1AMY2</accession>
<dbReference type="GO" id="GO:0005524">
    <property type="term" value="F:ATP binding"/>
    <property type="evidence" value="ECO:0007669"/>
    <property type="project" value="UniProtKB-KW"/>
</dbReference>
<dbReference type="GO" id="GO:0003677">
    <property type="term" value="F:DNA binding"/>
    <property type="evidence" value="ECO:0007669"/>
    <property type="project" value="InterPro"/>
</dbReference>
<dbReference type="PANTHER" id="PTHR24029:SF0">
    <property type="entry name" value="UVRABC SYSTEM PROTEIN B"/>
    <property type="match status" value="1"/>
</dbReference>
<reference evidence="4" key="1">
    <citation type="journal article" date="2014" name="Front. Microbiol.">
        <title>High frequency of phylogenetically diverse reductive dehalogenase-homologous genes in deep subseafloor sedimentary metagenomes.</title>
        <authorList>
            <person name="Kawai M."/>
            <person name="Futagami T."/>
            <person name="Toyoda A."/>
            <person name="Takaki Y."/>
            <person name="Nishi S."/>
            <person name="Hori S."/>
            <person name="Arai W."/>
            <person name="Tsubouchi T."/>
            <person name="Morono Y."/>
            <person name="Uchiyama I."/>
            <person name="Ito T."/>
            <person name="Fujiyama A."/>
            <person name="Inagaki F."/>
            <person name="Takami H."/>
        </authorList>
    </citation>
    <scope>NUCLEOTIDE SEQUENCE</scope>
    <source>
        <strain evidence="4">Expedition CK06-06</strain>
    </source>
</reference>
<dbReference type="AlphaFoldDB" id="X1AMY2"/>
<dbReference type="Pfam" id="PF17757">
    <property type="entry name" value="UvrB_inter"/>
    <property type="match status" value="1"/>
</dbReference>
<gene>
    <name evidence="4" type="ORF">S01H4_31912</name>
</gene>
<evidence type="ECO:0000259" key="3">
    <source>
        <dbReference type="Pfam" id="PF17757"/>
    </source>
</evidence>
<dbReference type="SUPFAM" id="SSF52540">
    <property type="entry name" value="P-loop containing nucleoside triphosphate hydrolases"/>
    <property type="match status" value="1"/>
</dbReference>
<sequence length="126" mass="15077">MVNIRYERNDYDFSNGKFRVKGDTIEIFPAYQDRAIRVQLLGDELERIVEFNPVSGEIYEEKEVYIISPATHFLATVEWVDRALETIEEELEERIKYFKNQNKLLEAQRIESRTRYDMEMIAELGF</sequence>
<dbReference type="GO" id="GO:0009380">
    <property type="term" value="C:excinuclease repair complex"/>
    <property type="evidence" value="ECO:0007669"/>
    <property type="project" value="InterPro"/>
</dbReference>
<dbReference type="PANTHER" id="PTHR24029">
    <property type="entry name" value="UVRABC SYSTEM PROTEIN B"/>
    <property type="match status" value="1"/>
</dbReference>
<keyword evidence="1" id="KW-0547">Nucleotide-binding</keyword>
<evidence type="ECO:0000256" key="1">
    <source>
        <dbReference type="ARBA" id="ARBA00022741"/>
    </source>
</evidence>
<feature type="non-terminal residue" evidence="4">
    <location>
        <position position="126"/>
    </location>
</feature>